<dbReference type="OrthoDB" id="316630at2"/>
<accession>F2K336</accession>
<proteinExistence type="predicted"/>
<dbReference type="Pfam" id="PF05171">
    <property type="entry name" value="HemS"/>
    <property type="match status" value="2"/>
</dbReference>
<dbReference type="KEGG" id="mme:Marme_0806"/>
<dbReference type="CDD" id="cd16831">
    <property type="entry name" value="HemS-like_C"/>
    <property type="match status" value="1"/>
</dbReference>
<keyword evidence="3" id="KW-1185">Reference proteome</keyword>
<dbReference type="Proteomes" id="UP000001062">
    <property type="component" value="Chromosome"/>
</dbReference>
<organism evidence="2 3">
    <name type="scientific">Marinomonas mediterranea (strain ATCC 700492 / JCM 21426 / NBRC 103028 / MMB-1)</name>
    <dbReference type="NCBI Taxonomy" id="717774"/>
    <lineage>
        <taxon>Bacteria</taxon>
        <taxon>Pseudomonadati</taxon>
        <taxon>Pseudomonadota</taxon>
        <taxon>Gammaproteobacteria</taxon>
        <taxon>Oceanospirillales</taxon>
        <taxon>Oceanospirillaceae</taxon>
        <taxon>Marinomonas</taxon>
    </lineage>
</organism>
<protein>
    <submittedName>
        <fullName evidence="2">Hemin-degrading family protein</fullName>
    </submittedName>
</protein>
<dbReference type="CDD" id="cd16830">
    <property type="entry name" value="HemS-like_N"/>
    <property type="match status" value="1"/>
</dbReference>
<dbReference type="EMBL" id="CP002583">
    <property type="protein sequence ID" value="ADZ90089.1"/>
    <property type="molecule type" value="Genomic_DNA"/>
</dbReference>
<feature type="domain" description="Haemin-degrading HemS/ChuX" evidence="1">
    <location>
        <begin position="43"/>
        <end position="165"/>
    </location>
</feature>
<evidence type="ECO:0000259" key="1">
    <source>
        <dbReference type="Pfam" id="PF05171"/>
    </source>
</evidence>
<dbReference type="HOGENOM" id="CLU_034543_0_0_6"/>
<sequence>MFGLDGGDQLTSNSYDQLKERWENLLTDEPKLRIRDAAEKLDVSELELLQTMQGKGVLLLDISPKQLASKLNGLGSVMSLVRNDACVHEVTGCYRSYEESPSPVGLFLGEQDIRAFFNKWKFIYSVTDNDRRSLQVFDEFGVAIIKVYAVEKTNLIDWHRLVEEYTGSDQSLLADLTPLSQRELPVINPDPDSKKLKESWDNLKDVHQFNGILRALKIPRNQAFSLVDDEYATQLDNECIEYVLSQASQANIPTIEFVQNAGVVQIHTAINTKLVRMGKWYNVLDPNFNLHLNTDLIAQTWAVKRPGDTGIVSSIEAFDQSGQLIIQIFGKRVEGQAEREDWSLLVNECMARRKFSETVERV</sequence>
<feature type="domain" description="Haemin-degrading HemS/ChuX" evidence="1">
    <location>
        <begin position="217"/>
        <end position="348"/>
    </location>
</feature>
<dbReference type="STRING" id="717774.Marme_0806"/>
<evidence type="ECO:0000313" key="3">
    <source>
        <dbReference type="Proteomes" id="UP000001062"/>
    </source>
</evidence>
<dbReference type="SUPFAM" id="SSF144064">
    <property type="entry name" value="Heme iron utilization protein-like"/>
    <property type="match status" value="1"/>
</dbReference>
<dbReference type="Gene3D" id="3.40.1570.10">
    <property type="entry name" value="HemS/ChuS/ChuX like domains"/>
    <property type="match status" value="2"/>
</dbReference>
<dbReference type="PATRIC" id="fig|717774.3.peg.838"/>
<reference evidence="2 3" key="1">
    <citation type="journal article" date="2012" name="Stand. Genomic Sci.">
        <title>Complete genome sequence of the melanogenic marine bacterium Marinomonas mediterranea type strain (MMB-1(T)).</title>
        <authorList>
            <person name="Lucas-Elio P."/>
            <person name="Goodwin L."/>
            <person name="Woyke T."/>
            <person name="Pitluck S."/>
            <person name="Nolan M."/>
            <person name="Kyrpides N.C."/>
            <person name="Detter J.C."/>
            <person name="Copeland A."/>
            <person name="Teshima H."/>
            <person name="Bruce D."/>
            <person name="Detter C."/>
            <person name="Tapia R."/>
            <person name="Han S."/>
            <person name="Land M.L."/>
            <person name="Ivanova N."/>
            <person name="Mikhailova N."/>
            <person name="Johnston A.W."/>
            <person name="Sanchez-Amat A."/>
        </authorList>
    </citation>
    <scope>NUCLEOTIDE SEQUENCE [LARGE SCALE GENOMIC DNA]</scope>
    <source>
        <strain evidence="3">ATCC 700492 / JCM 21426 / NBRC 103028 / MMB-1</strain>
    </source>
</reference>
<dbReference type="RefSeq" id="WP_013659994.1">
    <property type="nucleotide sequence ID" value="NC_015276.1"/>
</dbReference>
<dbReference type="AlphaFoldDB" id="F2K336"/>
<evidence type="ECO:0000313" key="2">
    <source>
        <dbReference type="EMBL" id="ADZ90089.1"/>
    </source>
</evidence>
<name>F2K336_MARM1</name>
<dbReference type="InterPro" id="IPR007845">
    <property type="entry name" value="HemS/ChuX_dom"/>
</dbReference>
<dbReference type="eggNOG" id="COG3720">
    <property type="taxonomic scope" value="Bacteria"/>
</dbReference>
<dbReference type="GO" id="GO:0006826">
    <property type="term" value="P:iron ion transport"/>
    <property type="evidence" value="ECO:0007669"/>
    <property type="project" value="InterPro"/>
</dbReference>
<dbReference type="InterPro" id="IPR053733">
    <property type="entry name" value="Heme_Transport_Util_sf"/>
</dbReference>
<gene>
    <name evidence="2" type="ordered locus">Marme_0806</name>
</gene>